<dbReference type="EMBL" id="VSRR010103416">
    <property type="protein sequence ID" value="MPC95755.1"/>
    <property type="molecule type" value="Genomic_DNA"/>
</dbReference>
<sequence>MSWLRGTPARPHRSAQHRWEAGWRWSLALPREGQLPEAAARPILGILHESPAAGGCQSARISVGRCH</sequence>
<dbReference type="Proteomes" id="UP000324222">
    <property type="component" value="Unassembled WGS sequence"/>
</dbReference>
<evidence type="ECO:0000313" key="1">
    <source>
        <dbReference type="EMBL" id="MPC95755.1"/>
    </source>
</evidence>
<proteinExistence type="predicted"/>
<accession>A0A5B7JMB6</accession>
<keyword evidence="2" id="KW-1185">Reference proteome</keyword>
<reference evidence="1 2" key="1">
    <citation type="submission" date="2019-05" db="EMBL/GenBank/DDBJ databases">
        <title>Another draft genome of Portunus trituberculatus and its Hox gene families provides insights of decapod evolution.</title>
        <authorList>
            <person name="Jeong J.-H."/>
            <person name="Song I."/>
            <person name="Kim S."/>
            <person name="Choi T."/>
            <person name="Kim D."/>
            <person name="Ryu S."/>
            <person name="Kim W."/>
        </authorList>
    </citation>
    <scope>NUCLEOTIDE SEQUENCE [LARGE SCALE GENOMIC DNA]</scope>
    <source>
        <tissue evidence="1">Muscle</tissue>
    </source>
</reference>
<comment type="caution">
    <text evidence="1">The sequence shown here is derived from an EMBL/GenBank/DDBJ whole genome shotgun (WGS) entry which is preliminary data.</text>
</comment>
<organism evidence="1 2">
    <name type="scientific">Portunus trituberculatus</name>
    <name type="common">Swimming crab</name>
    <name type="synonym">Neptunus trituberculatus</name>
    <dbReference type="NCBI Taxonomy" id="210409"/>
    <lineage>
        <taxon>Eukaryota</taxon>
        <taxon>Metazoa</taxon>
        <taxon>Ecdysozoa</taxon>
        <taxon>Arthropoda</taxon>
        <taxon>Crustacea</taxon>
        <taxon>Multicrustacea</taxon>
        <taxon>Malacostraca</taxon>
        <taxon>Eumalacostraca</taxon>
        <taxon>Eucarida</taxon>
        <taxon>Decapoda</taxon>
        <taxon>Pleocyemata</taxon>
        <taxon>Brachyura</taxon>
        <taxon>Eubrachyura</taxon>
        <taxon>Portunoidea</taxon>
        <taxon>Portunidae</taxon>
        <taxon>Portuninae</taxon>
        <taxon>Portunus</taxon>
    </lineage>
</organism>
<evidence type="ECO:0000313" key="2">
    <source>
        <dbReference type="Proteomes" id="UP000324222"/>
    </source>
</evidence>
<dbReference type="AlphaFoldDB" id="A0A5B7JMB6"/>
<protein>
    <submittedName>
        <fullName evidence="1">Uncharacterized protein</fullName>
    </submittedName>
</protein>
<name>A0A5B7JMB6_PORTR</name>
<gene>
    <name evidence="1" type="ORF">E2C01_090981</name>
</gene>